<dbReference type="Gene3D" id="1.20.1070.10">
    <property type="entry name" value="Rhodopsin 7-helix transmembrane proteins"/>
    <property type="match status" value="1"/>
</dbReference>
<accession>A0ABD2K3J1</accession>
<name>A0ABD2K3J1_HETSC</name>
<feature type="transmembrane region" description="Helical" evidence="9">
    <location>
        <begin position="91"/>
        <end position="111"/>
    </location>
</feature>
<feature type="transmembrane region" description="Helical" evidence="9">
    <location>
        <begin position="6"/>
        <end position="38"/>
    </location>
</feature>
<evidence type="ECO:0000256" key="8">
    <source>
        <dbReference type="RuleBase" id="RU000688"/>
    </source>
</evidence>
<dbReference type="PANTHER" id="PTHR24243">
    <property type="entry name" value="G-PROTEIN COUPLED RECEPTOR"/>
    <property type="match status" value="1"/>
</dbReference>
<dbReference type="PROSITE" id="PS50262">
    <property type="entry name" value="G_PROTEIN_RECEP_F1_2"/>
    <property type="match status" value="1"/>
</dbReference>
<protein>
    <recommendedName>
        <fullName evidence="10">G-protein coupled receptors family 1 profile domain-containing protein</fullName>
    </recommendedName>
</protein>
<evidence type="ECO:0000256" key="7">
    <source>
        <dbReference type="ARBA" id="ARBA00023224"/>
    </source>
</evidence>
<evidence type="ECO:0000256" key="1">
    <source>
        <dbReference type="ARBA" id="ARBA00004141"/>
    </source>
</evidence>
<dbReference type="PROSITE" id="PS00237">
    <property type="entry name" value="G_PROTEIN_RECEP_F1_1"/>
    <property type="match status" value="1"/>
</dbReference>
<evidence type="ECO:0000256" key="9">
    <source>
        <dbReference type="SAM" id="Phobius"/>
    </source>
</evidence>
<dbReference type="Proteomes" id="UP001620645">
    <property type="component" value="Unassembled WGS sequence"/>
</dbReference>
<dbReference type="GO" id="GO:0016020">
    <property type="term" value="C:membrane"/>
    <property type="evidence" value="ECO:0007669"/>
    <property type="project" value="UniProtKB-SubCell"/>
</dbReference>
<dbReference type="PRINTS" id="PR00237">
    <property type="entry name" value="GPCRRHODOPSN"/>
</dbReference>
<keyword evidence="7 8" id="KW-0807">Transducer</keyword>
<evidence type="ECO:0000313" key="12">
    <source>
        <dbReference type="Proteomes" id="UP001620645"/>
    </source>
</evidence>
<dbReference type="AlphaFoldDB" id="A0ABD2K3J1"/>
<evidence type="ECO:0000256" key="5">
    <source>
        <dbReference type="ARBA" id="ARBA00023136"/>
    </source>
</evidence>
<gene>
    <name evidence="11" type="ORF">niasHS_003909</name>
</gene>
<dbReference type="EMBL" id="JBICCN010000054">
    <property type="protein sequence ID" value="KAL3097461.1"/>
    <property type="molecule type" value="Genomic_DNA"/>
</dbReference>
<comment type="caution">
    <text evidence="11">The sequence shown here is derived from an EMBL/GenBank/DDBJ whole genome shotgun (WGS) entry which is preliminary data.</text>
</comment>
<keyword evidence="5 9" id="KW-0472">Membrane</keyword>
<keyword evidence="3 9" id="KW-1133">Transmembrane helix</keyword>
<feature type="transmembrane region" description="Helical" evidence="9">
    <location>
        <begin position="305"/>
        <end position="327"/>
    </location>
</feature>
<feature type="transmembrane region" description="Helical" evidence="9">
    <location>
        <begin position="132"/>
        <end position="151"/>
    </location>
</feature>
<evidence type="ECO:0000256" key="4">
    <source>
        <dbReference type="ARBA" id="ARBA00023040"/>
    </source>
</evidence>
<evidence type="ECO:0000259" key="10">
    <source>
        <dbReference type="PROSITE" id="PS50262"/>
    </source>
</evidence>
<feature type="transmembrane region" description="Helical" evidence="9">
    <location>
        <begin position="50"/>
        <end position="71"/>
    </location>
</feature>
<feature type="transmembrane region" description="Helical" evidence="9">
    <location>
        <begin position="175"/>
        <end position="196"/>
    </location>
</feature>
<dbReference type="Pfam" id="PF00001">
    <property type="entry name" value="7tm_1"/>
    <property type="match status" value="1"/>
</dbReference>
<evidence type="ECO:0000256" key="3">
    <source>
        <dbReference type="ARBA" id="ARBA00022989"/>
    </source>
</evidence>
<dbReference type="CDD" id="cd00637">
    <property type="entry name" value="7tm_classA_rhodopsin-like"/>
    <property type="match status" value="1"/>
</dbReference>
<organism evidence="11 12">
    <name type="scientific">Heterodera schachtii</name>
    <name type="common">Sugarbeet cyst nematode worm</name>
    <name type="synonym">Tylenchus schachtii</name>
    <dbReference type="NCBI Taxonomy" id="97005"/>
    <lineage>
        <taxon>Eukaryota</taxon>
        <taxon>Metazoa</taxon>
        <taxon>Ecdysozoa</taxon>
        <taxon>Nematoda</taxon>
        <taxon>Chromadorea</taxon>
        <taxon>Rhabditida</taxon>
        <taxon>Tylenchina</taxon>
        <taxon>Tylenchomorpha</taxon>
        <taxon>Tylenchoidea</taxon>
        <taxon>Heteroderidae</taxon>
        <taxon>Heteroderinae</taxon>
        <taxon>Heterodera</taxon>
    </lineage>
</organism>
<comment type="similarity">
    <text evidence="8">Belongs to the G-protein coupled receptor 1 family.</text>
</comment>
<keyword evidence="12" id="KW-1185">Reference proteome</keyword>
<evidence type="ECO:0000256" key="2">
    <source>
        <dbReference type="ARBA" id="ARBA00022692"/>
    </source>
</evidence>
<dbReference type="GO" id="GO:0004930">
    <property type="term" value="F:G protein-coupled receptor activity"/>
    <property type="evidence" value="ECO:0007669"/>
    <property type="project" value="UniProtKB-KW"/>
</dbReference>
<proteinExistence type="inferred from homology"/>
<comment type="subcellular location">
    <subcellularLocation>
        <location evidence="1">Membrane</location>
        <topology evidence="1">Multi-pass membrane protein</topology>
    </subcellularLocation>
</comment>
<dbReference type="SUPFAM" id="SSF81321">
    <property type="entry name" value="Family A G protein-coupled receptor-like"/>
    <property type="match status" value="1"/>
</dbReference>
<evidence type="ECO:0000313" key="11">
    <source>
        <dbReference type="EMBL" id="KAL3097461.1"/>
    </source>
</evidence>
<reference evidence="11 12" key="1">
    <citation type="submission" date="2024-10" db="EMBL/GenBank/DDBJ databases">
        <authorList>
            <person name="Kim D."/>
        </authorList>
    </citation>
    <scope>NUCLEOTIDE SEQUENCE [LARGE SCALE GENOMIC DNA]</scope>
    <source>
        <strain evidence="11">Taebaek</strain>
    </source>
</reference>
<keyword evidence="6 8" id="KW-0675">Receptor</keyword>
<dbReference type="InterPro" id="IPR000276">
    <property type="entry name" value="GPCR_Rhodpsn"/>
</dbReference>
<dbReference type="SMART" id="SM01381">
    <property type="entry name" value="7TM_GPCR_Srsx"/>
    <property type="match status" value="1"/>
</dbReference>
<keyword evidence="2 8" id="KW-0812">Transmembrane</keyword>
<dbReference type="InterPro" id="IPR017452">
    <property type="entry name" value="GPCR_Rhodpsn_7TM"/>
</dbReference>
<feature type="transmembrane region" description="Helical" evidence="9">
    <location>
        <begin position="267"/>
        <end position="285"/>
    </location>
</feature>
<evidence type="ECO:0000256" key="6">
    <source>
        <dbReference type="ARBA" id="ARBA00023170"/>
    </source>
</evidence>
<sequence length="363" mass="41119">MRRRPLISPIAVLIFGSLFSLLTFVGLLGNLLVIVAIIGDKRMRKSVMNLLLLNLAIADALNLLATTVEWVPTLRHNGPVWVLPAVLCPVIRYLECVFLFTSILTQLVVCVERFIAIAVPLHARRLCSRKNILLTICAVWCVVALAALPYATHNKKAENSFACTNFNGKSDFWHFYKFAEFVVLFLLPGIIFLFLYTKICRILWTKNDQLYTAAQFWAPTSQNWPKTMAHLPLFNDFSTGNSRANSCVGFAPVSGAHEEALKTRRTVVKMLVACVSVYFICYSPIQAIFLCRGLFNLSIHPPYEFILLMNALAILCSACNPLLYTLFSSRFRARIGHLLCLCCDIFCRRNNVKKAKRQEKWTN</sequence>
<dbReference type="PANTHER" id="PTHR24243:SF224">
    <property type="entry name" value="G-PROTEIN COUPLED RECEPTOR 19-RELATED"/>
    <property type="match status" value="1"/>
</dbReference>
<feature type="domain" description="G-protein coupled receptors family 1 profile" evidence="10">
    <location>
        <begin position="29"/>
        <end position="324"/>
    </location>
</feature>
<keyword evidence="4 8" id="KW-0297">G-protein coupled receptor</keyword>